<sequence length="240" mass="27068">MELTSVLKFLENRSILVTGATGFLAKIFVEKILRVQPNVKKLYLLLRAQDNNAALQRFNNEAVAKDLFKLLREKHGANLNTLISERTRIIPGDITFENLGVKDSNLLEEMWREVDVVVNLAATTNFDERYDVSLGLNTFGAINVLNFAKKCSKLKVLLHVSTAYVSGEKRGLILETPYNLGETLNGTSGLDIYTEKKVMEETLKQLRLEGSSQESITSAMKELGLQRYCINLIYLHPVFI</sequence>
<dbReference type="OrthoDB" id="429813at2759"/>
<gene>
    <name evidence="3" type="primary">LOC102603161</name>
</gene>
<comment type="catalytic activity">
    <reaction evidence="1">
        <text>a long-chain fatty acyl-CoA + 2 NADPH + 2 H(+) = a long-chain primary fatty alcohol + 2 NADP(+) + CoA</text>
        <dbReference type="Rhea" id="RHEA:52716"/>
        <dbReference type="ChEBI" id="CHEBI:15378"/>
        <dbReference type="ChEBI" id="CHEBI:57287"/>
        <dbReference type="ChEBI" id="CHEBI:57783"/>
        <dbReference type="ChEBI" id="CHEBI:58349"/>
        <dbReference type="ChEBI" id="CHEBI:77396"/>
        <dbReference type="ChEBI" id="CHEBI:83139"/>
        <dbReference type="EC" id="1.2.1.84"/>
    </reaction>
</comment>
<dbReference type="Gramene" id="PGSC0003DMT400018309">
    <property type="protein sequence ID" value="PGSC0003DMT400018309"/>
    <property type="gene ID" value="PGSC0003DMG400007113"/>
</dbReference>
<protein>
    <recommendedName>
        <fullName evidence="1">Fatty acyl-CoA reductase</fullName>
        <ecNumber evidence="1">1.2.1.84</ecNumber>
    </recommendedName>
</protein>
<dbReference type="Gene3D" id="3.40.50.720">
    <property type="entry name" value="NAD(P)-binding Rossmann-like Domain"/>
    <property type="match status" value="1"/>
</dbReference>
<dbReference type="GO" id="GO:0006629">
    <property type="term" value="P:lipid metabolic process"/>
    <property type="evidence" value="ECO:0007669"/>
    <property type="project" value="UniProtKB-KW"/>
</dbReference>
<name>M1AAE9_SOLTU</name>
<evidence type="ECO:0000313" key="3">
    <source>
        <dbReference type="EnsemblPlants" id="PGSC0003DMT400018309"/>
    </source>
</evidence>
<keyword evidence="1" id="KW-0560">Oxidoreductase</keyword>
<evidence type="ECO:0000256" key="1">
    <source>
        <dbReference type="RuleBase" id="RU363097"/>
    </source>
</evidence>
<dbReference type="InterPro" id="IPR013120">
    <property type="entry name" value="FAR_NAD-bd"/>
</dbReference>
<comment type="function">
    <text evidence="1">Catalyzes the reduction of fatty acyl-CoA to fatty alcohols.</text>
</comment>
<keyword evidence="1" id="KW-0443">Lipid metabolism</keyword>
<dbReference type="GO" id="GO:0080019">
    <property type="term" value="F:alcohol-forming very long-chain fatty acyl-CoA reductase activity"/>
    <property type="evidence" value="ECO:0007669"/>
    <property type="project" value="InterPro"/>
</dbReference>
<dbReference type="GO" id="GO:0102965">
    <property type="term" value="F:alcohol-forming long-chain fatty acyl-CoA reductase activity"/>
    <property type="evidence" value="ECO:0007669"/>
    <property type="project" value="UniProtKB-EC"/>
</dbReference>
<accession>M1AAE9</accession>
<dbReference type="Pfam" id="PF07993">
    <property type="entry name" value="NAD_binding_4"/>
    <property type="match status" value="1"/>
</dbReference>
<dbReference type="InterPro" id="IPR036291">
    <property type="entry name" value="NAD(P)-bd_dom_sf"/>
</dbReference>
<reference evidence="4" key="1">
    <citation type="journal article" date="2011" name="Nature">
        <title>Genome sequence and analysis of the tuber crop potato.</title>
        <authorList>
            <consortium name="The Potato Genome Sequencing Consortium"/>
        </authorList>
    </citation>
    <scope>NUCLEOTIDE SEQUENCE [LARGE SCALE GENOMIC DNA]</scope>
    <source>
        <strain evidence="4">cv. DM1-3 516 R44</strain>
    </source>
</reference>
<dbReference type="SUPFAM" id="SSF51735">
    <property type="entry name" value="NAD(P)-binding Rossmann-fold domains"/>
    <property type="match status" value="1"/>
</dbReference>
<keyword evidence="1" id="KW-0444">Lipid biosynthesis</keyword>
<keyword evidence="1" id="KW-0521">NADP</keyword>
<dbReference type="AlphaFoldDB" id="M1AAE9"/>
<evidence type="ECO:0000313" key="4">
    <source>
        <dbReference type="Proteomes" id="UP000011115"/>
    </source>
</evidence>
<dbReference type="PANTHER" id="PTHR11011:SF99">
    <property type="entry name" value="FATTY ACYL-COA REDUCTASE 3"/>
    <property type="match status" value="1"/>
</dbReference>
<dbReference type="HOGENOM" id="CLU_024661_2_1_1"/>
<comment type="similarity">
    <text evidence="1">Belongs to the fatty acyl-CoA reductase family.</text>
</comment>
<dbReference type="InterPro" id="IPR026055">
    <property type="entry name" value="FAR"/>
</dbReference>
<evidence type="ECO:0000259" key="2">
    <source>
        <dbReference type="Pfam" id="PF07993"/>
    </source>
</evidence>
<keyword evidence="4" id="KW-1185">Reference proteome</keyword>
<dbReference type="EC" id="1.2.1.84" evidence="1"/>
<dbReference type="EnsemblPlants" id="PGSC0003DMT400018309">
    <property type="protein sequence ID" value="PGSC0003DMT400018309"/>
    <property type="gene ID" value="PGSC0003DMG400007113"/>
</dbReference>
<dbReference type="PANTHER" id="PTHR11011">
    <property type="entry name" value="MALE STERILITY PROTEIN 2-RELATED"/>
    <property type="match status" value="1"/>
</dbReference>
<organism evidence="3 4">
    <name type="scientific">Solanum tuberosum</name>
    <name type="common">Potato</name>
    <dbReference type="NCBI Taxonomy" id="4113"/>
    <lineage>
        <taxon>Eukaryota</taxon>
        <taxon>Viridiplantae</taxon>
        <taxon>Streptophyta</taxon>
        <taxon>Embryophyta</taxon>
        <taxon>Tracheophyta</taxon>
        <taxon>Spermatophyta</taxon>
        <taxon>Magnoliopsida</taxon>
        <taxon>eudicotyledons</taxon>
        <taxon>Gunneridae</taxon>
        <taxon>Pentapetalae</taxon>
        <taxon>asterids</taxon>
        <taxon>lamiids</taxon>
        <taxon>Solanales</taxon>
        <taxon>Solanaceae</taxon>
        <taxon>Solanoideae</taxon>
        <taxon>Solaneae</taxon>
        <taxon>Solanum</taxon>
    </lineage>
</organism>
<reference evidence="3" key="2">
    <citation type="submission" date="2015-06" db="UniProtKB">
        <authorList>
            <consortium name="EnsemblPlants"/>
        </authorList>
    </citation>
    <scope>IDENTIFICATION</scope>
    <source>
        <strain evidence="3">DM1-3 516 R44</strain>
    </source>
</reference>
<dbReference type="Proteomes" id="UP000011115">
    <property type="component" value="Unassembled WGS sequence"/>
</dbReference>
<feature type="domain" description="Thioester reductase (TE)" evidence="2">
    <location>
        <begin position="17"/>
        <end position="197"/>
    </location>
</feature>
<dbReference type="ExpressionAtlas" id="M1AAE9">
    <property type="expression patterns" value="baseline"/>
</dbReference>
<proteinExistence type="inferred from homology"/>